<evidence type="ECO:0000256" key="5">
    <source>
        <dbReference type="ARBA" id="ARBA00023187"/>
    </source>
</evidence>
<dbReference type="Pfam" id="PF05391">
    <property type="entry name" value="Lsm_interact"/>
    <property type="match status" value="1"/>
</dbReference>
<feature type="region of interest" description="Disordered" evidence="8">
    <location>
        <begin position="876"/>
        <end position="896"/>
    </location>
</feature>
<evidence type="ECO:0000256" key="4">
    <source>
        <dbReference type="ARBA" id="ARBA00022884"/>
    </source>
</evidence>
<comment type="subcellular location">
    <subcellularLocation>
        <location evidence="1">Nucleus</location>
    </subcellularLocation>
</comment>
<dbReference type="GO" id="GO:0003723">
    <property type="term" value="F:RNA binding"/>
    <property type="evidence" value="ECO:0007669"/>
    <property type="project" value="UniProtKB-UniRule"/>
</dbReference>
<dbReference type="PANTHER" id="PTHR17204">
    <property type="entry name" value="PRE-MRNA PROCESSING PROTEIN PRP39-RELATED"/>
    <property type="match status" value="1"/>
</dbReference>
<keyword evidence="6" id="KW-0539">Nucleus</keyword>
<keyword evidence="11" id="KW-1185">Reference proteome</keyword>
<keyword evidence="3" id="KW-0677">Repeat</keyword>
<evidence type="ECO:0000256" key="3">
    <source>
        <dbReference type="ARBA" id="ARBA00022737"/>
    </source>
</evidence>
<dbReference type="Gene3D" id="3.30.70.330">
    <property type="match status" value="3"/>
</dbReference>
<feature type="compositionally biased region" description="Basic and acidic residues" evidence="8">
    <location>
        <begin position="592"/>
        <end position="604"/>
    </location>
</feature>
<dbReference type="Pfam" id="PF05843">
    <property type="entry name" value="Suf"/>
    <property type="match status" value="1"/>
</dbReference>
<name>A0A9W8B2C6_9FUNG</name>
<evidence type="ECO:0000256" key="1">
    <source>
        <dbReference type="ARBA" id="ARBA00004123"/>
    </source>
</evidence>
<keyword evidence="4 7" id="KW-0694">RNA-binding</keyword>
<dbReference type="InterPro" id="IPR003107">
    <property type="entry name" value="HAT"/>
</dbReference>
<evidence type="ECO:0000313" key="10">
    <source>
        <dbReference type="EMBL" id="KAJ1980171.1"/>
    </source>
</evidence>
<dbReference type="Pfam" id="PF00076">
    <property type="entry name" value="RRM_1"/>
    <property type="match status" value="2"/>
</dbReference>
<accession>A0A9W8B2C6</accession>
<dbReference type="CDD" id="cd00590">
    <property type="entry name" value="RRM_SF"/>
    <property type="match status" value="2"/>
</dbReference>
<keyword evidence="2" id="KW-0507">mRNA processing</keyword>
<dbReference type="SUPFAM" id="SSF54928">
    <property type="entry name" value="RNA-binding domain, RBD"/>
    <property type="match status" value="2"/>
</dbReference>
<dbReference type="InterPro" id="IPR035979">
    <property type="entry name" value="RBD_domain_sf"/>
</dbReference>
<evidence type="ECO:0000259" key="9">
    <source>
        <dbReference type="PROSITE" id="PS50102"/>
    </source>
</evidence>
<dbReference type="PANTHER" id="PTHR17204:SF25">
    <property type="entry name" value="RRM DOMAIN-CONTAINING PROTEIN"/>
    <property type="match status" value="1"/>
</dbReference>
<dbReference type="Proteomes" id="UP001151582">
    <property type="component" value="Unassembled WGS sequence"/>
</dbReference>
<feature type="domain" description="RRM" evidence="9">
    <location>
        <begin position="699"/>
        <end position="779"/>
    </location>
</feature>
<evidence type="ECO:0000256" key="6">
    <source>
        <dbReference type="ARBA" id="ARBA00023242"/>
    </source>
</evidence>
<dbReference type="InterPro" id="IPR008669">
    <property type="entry name" value="LSM_interact"/>
</dbReference>
<feature type="region of interest" description="Disordered" evidence="8">
    <location>
        <begin position="995"/>
        <end position="1049"/>
    </location>
</feature>
<evidence type="ECO:0000313" key="11">
    <source>
        <dbReference type="Proteomes" id="UP001151582"/>
    </source>
</evidence>
<feature type="domain" description="RRM" evidence="9">
    <location>
        <begin position="785"/>
        <end position="873"/>
    </location>
</feature>
<dbReference type="GO" id="GO:0006397">
    <property type="term" value="P:mRNA processing"/>
    <property type="evidence" value="ECO:0007669"/>
    <property type="project" value="UniProtKB-KW"/>
</dbReference>
<dbReference type="GO" id="GO:0005634">
    <property type="term" value="C:nucleus"/>
    <property type="evidence" value="ECO:0007669"/>
    <property type="project" value="UniProtKB-SubCell"/>
</dbReference>
<dbReference type="SMART" id="SM00360">
    <property type="entry name" value="RRM"/>
    <property type="match status" value="3"/>
</dbReference>
<keyword evidence="5" id="KW-0508">mRNA splicing</keyword>
<comment type="caution">
    <text evidence="10">The sequence shown here is derived from an EMBL/GenBank/DDBJ whole genome shotgun (WGS) entry which is preliminary data.</text>
</comment>
<reference evidence="10" key="1">
    <citation type="submission" date="2022-07" db="EMBL/GenBank/DDBJ databases">
        <title>Phylogenomic reconstructions and comparative analyses of Kickxellomycotina fungi.</title>
        <authorList>
            <person name="Reynolds N.K."/>
            <person name="Stajich J.E."/>
            <person name="Barry K."/>
            <person name="Grigoriev I.V."/>
            <person name="Crous P."/>
            <person name="Smith M.E."/>
        </authorList>
    </citation>
    <scope>NUCLEOTIDE SEQUENCE</scope>
    <source>
        <strain evidence="10">RSA 567</strain>
    </source>
</reference>
<protein>
    <submittedName>
        <fullName evidence="10">Splicing factor</fullName>
    </submittedName>
</protein>
<gene>
    <name evidence="10" type="primary">PRP24</name>
    <name evidence="10" type="ORF">H4R34_002554</name>
</gene>
<feature type="compositionally biased region" description="Polar residues" evidence="8">
    <location>
        <begin position="1008"/>
        <end position="1019"/>
    </location>
</feature>
<feature type="region of interest" description="Disordered" evidence="8">
    <location>
        <begin position="1"/>
        <end position="59"/>
    </location>
</feature>
<evidence type="ECO:0000256" key="7">
    <source>
        <dbReference type="PROSITE-ProRule" id="PRU00176"/>
    </source>
</evidence>
<evidence type="ECO:0000256" key="8">
    <source>
        <dbReference type="SAM" id="MobiDB-lite"/>
    </source>
</evidence>
<evidence type="ECO:0000256" key="2">
    <source>
        <dbReference type="ARBA" id="ARBA00022664"/>
    </source>
</evidence>
<dbReference type="SUPFAM" id="SSF48452">
    <property type="entry name" value="TPR-like"/>
    <property type="match status" value="1"/>
</dbReference>
<feature type="compositionally biased region" description="Polar residues" evidence="8">
    <location>
        <begin position="682"/>
        <end position="691"/>
    </location>
</feature>
<feature type="region of interest" description="Disordered" evidence="8">
    <location>
        <begin position="589"/>
        <end position="696"/>
    </location>
</feature>
<dbReference type="PROSITE" id="PS50102">
    <property type="entry name" value="RRM"/>
    <property type="match status" value="2"/>
</dbReference>
<dbReference type="InterPro" id="IPR008847">
    <property type="entry name" value="Suf"/>
</dbReference>
<dbReference type="GO" id="GO:0008380">
    <property type="term" value="P:RNA splicing"/>
    <property type="evidence" value="ECO:0007669"/>
    <property type="project" value="UniProtKB-KW"/>
</dbReference>
<dbReference type="InterPro" id="IPR011990">
    <property type="entry name" value="TPR-like_helical_dom_sf"/>
</dbReference>
<dbReference type="InterPro" id="IPR012677">
    <property type="entry name" value="Nucleotide-bd_a/b_plait_sf"/>
</dbReference>
<feature type="compositionally biased region" description="Polar residues" evidence="8">
    <location>
        <begin position="620"/>
        <end position="632"/>
    </location>
</feature>
<dbReference type="InterPro" id="IPR000504">
    <property type="entry name" value="RRM_dom"/>
</dbReference>
<dbReference type="SMART" id="SM00386">
    <property type="entry name" value="HAT"/>
    <property type="match status" value="5"/>
</dbReference>
<dbReference type="EMBL" id="JANBQB010000181">
    <property type="protein sequence ID" value="KAJ1980171.1"/>
    <property type="molecule type" value="Genomic_DNA"/>
</dbReference>
<proteinExistence type="predicted"/>
<feature type="compositionally biased region" description="Basic and acidic residues" evidence="8">
    <location>
        <begin position="661"/>
        <end position="673"/>
    </location>
</feature>
<sequence>MATLDDSSSDSDFSLIEDEAPVSTSSYEDNSDSPALEPPSQGPSMPATAPDPPSQSIATPTANSVETLYDHQLHSLQSQITENPYQYHLHVERIHLLRQLNRNLELEHARNAMHQVFSLGEDLWLDWIHDRKAEHQMAADLSPVFGLYQKAIQDCYSVQIWLSYLEFAIGAFKHDQHLEPDSPGHISLDNLRAVFRTATHSVGHHYTQGYLVWEPIRQFEEALIAHLDDQSARQQQISHVNTLYHEALVIPSPQLEALFSCYSSFVSEHRNDTYEATMVEANRLYSQARAKCAKRDGFELQLTHAADPLLHYYKYIHALQQDPKGCSAWEIQTLYERALVGYFSTPSLWENYIQYSTATPELSPNAHQLCERSVKSCPWSGSVWAHFMRTSELHFGSVPHPDTIFNTALQYFTLSPALEELVLLCLAKLGYYLRQYNATTGPKDAGPLRSVYTECTQLTQQLLGTYDPFYRLELHQIELETRQLNDVKRANAIWDHILTRNPTDATLWVDCADFKLRYQGGIAAARAVCQRALRKPLDWPDRLYLRYQSLERLYGKLETLQAAVHEIAQARIRNSIRDQRALAVHQQAQVQEEQKLEHKRERSRANKKKRWQQQQQQQQRNPESQQTNTAERSATGAAPSQKRVSTKDMDVDDGPQTKRAKTSDPSEPTKTKFSDAMAVNKGASSSQTTKVPSAKDSGRTVLVGNLASVIKERDLKAWFQSCGTVTHTHLVRDTNGRLKGYGYVQYATAAEADRAVHNQNGALWNDDPNCRITVHHRAASEAEPNTVYVCNFPASIVEQDLRALFSTVGDVQQVRMPAAQRAGKAPRRFAYVEFVHAADAQAAVAQLDGYTGLKPTSTGTTNPWPLSVAISNPMRARPESQTMDQRDKAKSTPNKVLSVPDAKKTTTLRMTQFKVPVKIESIRSLFAKTKAFIEYATIAEAEAAQNALNGSSFHGAVIRVHYAAPPSTTSNLPQVTSVLASASPAAPMVPRRLRRIDPKPSSAPKIAASNQPVTESLLTATPALDDPSSATKPKPKSNADFRQLFLSGR</sequence>
<dbReference type="AlphaFoldDB" id="A0A9W8B2C6"/>
<dbReference type="Gene3D" id="1.25.40.10">
    <property type="entry name" value="Tetratricopeptide repeat domain"/>
    <property type="match status" value="2"/>
</dbReference>
<dbReference type="OrthoDB" id="360390at2759"/>
<organism evidence="10 11">
    <name type="scientific">Dimargaris verticillata</name>
    <dbReference type="NCBI Taxonomy" id="2761393"/>
    <lineage>
        <taxon>Eukaryota</taxon>
        <taxon>Fungi</taxon>
        <taxon>Fungi incertae sedis</taxon>
        <taxon>Zoopagomycota</taxon>
        <taxon>Kickxellomycotina</taxon>
        <taxon>Dimargaritomycetes</taxon>
        <taxon>Dimargaritales</taxon>
        <taxon>Dimargaritaceae</taxon>
        <taxon>Dimargaris</taxon>
    </lineage>
</organism>